<protein>
    <recommendedName>
        <fullName evidence="1">Reverse transcriptase domain-containing protein</fullName>
    </recommendedName>
</protein>
<evidence type="ECO:0000313" key="3">
    <source>
        <dbReference type="Proteomes" id="UP000054047"/>
    </source>
</evidence>
<dbReference type="InterPro" id="IPR000477">
    <property type="entry name" value="RT_dom"/>
</dbReference>
<proteinExistence type="predicted"/>
<dbReference type="SUPFAM" id="SSF56672">
    <property type="entry name" value="DNA/RNA polymerases"/>
    <property type="match status" value="1"/>
</dbReference>
<organism evidence="2 3">
    <name type="scientific">Ancylostoma duodenale</name>
    <dbReference type="NCBI Taxonomy" id="51022"/>
    <lineage>
        <taxon>Eukaryota</taxon>
        <taxon>Metazoa</taxon>
        <taxon>Ecdysozoa</taxon>
        <taxon>Nematoda</taxon>
        <taxon>Chromadorea</taxon>
        <taxon>Rhabditida</taxon>
        <taxon>Rhabditina</taxon>
        <taxon>Rhabditomorpha</taxon>
        <taxon>Strongyloidea</taxon>
        <taxon>Ancylostomatidae</taxon>
        <taxon>Ancylostomatinae</taxon>
        <taxon>Ancylostoma</taxon>
    </lineage>
</organism>
<dbReference type="AlphaFoldDB" id="A0A0C2D176"/>
<dbReference type="OrthoDB" id="410104at2759"/>
<dbReference type="InterPro" id="IPR043502">
    <property type="entry name" value="DNA/RNA_pol_sf"/>
</dbReference>
<dbReference type="Pfam" id="PF00078">
    <property type="entry name" value="RVT_1"/>
    <property type="match status" value="1"/>
</dbReference>
<dbReference type="CDD" id="cd01650">
    <property type="entry name" value="RT_nLTR_like"/>
    <property type="match status" value="1"/>
</dbReference>
<sequence length="150" mass="17240">MKSGRTPGHDQITTEMVKWGAEMLTPVITELFNQCLYTGQIPEKMADSVTILLYKKGDPSELKNYRSISLLSVLYKLLTKVINQRVEGILDAEQPREQAGFRRNYSTIDHLHAINELMERCSEYQIPLFIAFVDYEKAFDTVENEDCTLS</sequence>
<accession>A0A0C2D176</accession>
<gene>
    <name evidence="2" type="ORF">ANCDUO_06612</name>
</gene>
<keyword evidence="3" id="KW-1185">Reference proteome</keyword>
<evidence type="ECO:0000259" key="1">
    <source>
        <dbReference type="Pfam" id="PF00078"/>
    </source>
</evidence>
<reference evidence="2 3" key="1">
    <citation type="submission" date="2013-12" db="EMBL/GenBank/DDBJ databases">
        <title>Draft genome of the parsitic nematode Ancylostoma duodenale.</title>
        <authorList>
            <person name="Mitreva M."/>
        </authorList>
    </citation>
    <scope>NUCLEOTIDE SEQUENCE [LARGE SCALE GENOMIC DNA]</scope>
    <source>
        <strain evidence="2 3">Zhejiang</strain>
    </source>
</reference>
<feature type="domain" description="Reverse transcriptase" evidence="1">
    <location>
        <begin position="55"/>
        <end position="143"/>
    </location>
</feature>
<dbReference type="EMBL" id="KN728888">
    <property type="protein sequence ID" value="KIH63093.1"/>
    <property type="molecule type" value="Genomic_DNA"/>
</dbReference>
<evidence type="ECO:0000313" key="2">
    <source>
        <dbReference type="EMBL" id="KIH63093.1"/>
    </source>
</evidence>
<dbReference type="Proteomes" id="UP000054047">
    <property type="component" value="Unassembled WGS sequence"/>
</dbReference>
<name>A0A0C2D176_9BILA</name>
<dbReference type="PANTHER" id="PTHR19446">
    <property type="entry name" value="REVERSE TRANSCRIPTASES"/>
    <property type="match status" value="1"/>
</dbReference>